<dbReference type="GO" id="GO:0016020">
    <property type="term" value="C:membrane"/>
    <property type="evidence" value="ECO:0007669"/>
    <property type="project" value="UniProtKB-SubCell"/>
</dbReference>
<dbReference type="RefSeq" id="WP_100525989.1">
    <property type="nucleotide sequence ID" value="NZ_ABXP02000122.1"/>
</dbReference>
<reference evidence="8 9" key="2">
    <citation type="journal article" date="2015" name="BMC Genomics">
        <title>Analysis of three genomes within the thermophilic bacterial species Caldanaerobacter subterraneus with a focus on carbon monoxide dehydrogenase evolution and hydrolase diversity.</title>
        <authorList>
            <person name="Sant'Anna F.H."/>
            <person name="Lebedinsky A.V."/>
            <person name="Sokolova T.G."/>
            <person name="Robb F.T."/>
            <person name="Gonzalez J.M."/>
        </authorList>
    </citation>
    <scope>NUCLEOTIDE SEQUENCE [LARGE SCALE GENOMIC DNA]</scope>
    <source>
        <strain evidence="8 9">DSM 12653</strain>
    </source>
</reference>
<dbReference type="PANTHER" id="PTHR32322:SF2">
    <property type="entry name" value="EAMA DOMAIN-CONTAINING PROTEIN"/>
    <property type="match status" value="1"/>
</dbReference>
<dbReference type="Pfam" id="PF00892">
    <property type="entry name" value="EamA"/>
    <property type="match status" value="2"/>
</dbReference>
<proteinExistence type="inferred from homology"/>
<dbReference type="InterPro" id="IPR000620">
    <property type="entry name" value="EamA_dom"/>
</dbReference>
<keyword evidence="5 6" id="KW-0472">Membrane</keyword>
<feature type="transmembrane region" description="Helical" evidence="6">
    <location>
        <begin position="7"/>
        <end position="30"/>
    </location>
</feature>
<accession>A0A0F5PJ22</accession>
<evidence type="ECO:0000313" key="8">
    <source>
        <dbReference type="EMBL" id="KKC28600.1"/>
    </source>
</evidence>
<evidence type="ECO:0000256" key="2">
    <source>
        <dbReference type="ARBA" id="ARBA00007362"/>
    </source>
</evidence>
<feature type="transmembrane region" description="Helical" evidence="6">
    <location>
        <begin position="90"/>
        <end position="112"/>
    </location>
</feature>
<feature type="transmembrane region" description="Helical" evidence="6">
    <location>
        <begin position="150"/>
        <end position="171"/>
    </location>
</feature>
<feature type="transmembrane region" description="Helical" evidence="6">
    <location>
        <begin position="183"/>
        <end position="202"/>
    </location>
</feature>
<feature type="transmembrane region" description="Helical" evidence="6">
    <location>
        <begin position="208"/>
        <end position="232"/>
    </location>
</feature>
<feature type="domain" description="EamA" evidence="7">
    <location>
        <begin position="3"/>
        <end position="137"/>
    </location>
</feature>
<reference evidence="8 9" key="1">
    <citation type="submission" date="2008-07" db="EMBL/GenBank/DDBJ databases">
        <authorList>
            <person name="Gonzalez J."/>
            <person name="Sokolova T."/>
            <person name="Ferriera S."/>
            <person name="Johnson J."/>
            <person name="Kravitz S."/>
            <person name="Beeson K."/>
            <person name="Sutton G."/>
            <person name="Rogers Y.-H."/>
            <person name="Friedman R."/>
            <person name="Frazier M."/>
            <person name="Venter J.C."/>
        </authorList>
    </citation>
    <scope>NUCLEOTIDE SEQUENCE [LARGE SCALE GENOMIC DNA]</scope>
    <source>
        <strain evidence="8 9">DSM 12653</strain>
    </source>
</reference>
<dbReference type="PANTHER" id="PTHR32322">
    <property type="entry name" value="INNER MEMBRANE TRANSPORTER"/>
    <property type="match status" value="1"/>
</dbReference>
<feature type="transmembrane region" description="Helical" evidence="6">
    <location>
        <begin position="269"/>
        <end position="287"/>
    </location>
</feature>
<feature type="domain" description="EamA" evidence="7">
    <location>
        <begin position="152"/>
        <end position="286"/>
    </location>
</feature>
<dbReference type="Proteomes" id="UP000010146">
    <property type="component" value="Unassembled WGS sequence"/>
</dbReference>
<feature type="transmembrane region" description="Helical" evidence="6">
    <location>
        <begin position="36"/>
        <end position="55"/>
    </location>
</feature>
<evidence type="ECO:0000313" key="9">
    <source>
        <dbReference type="Proteomes" id="UP000010146"/>
    </source>
</evidence>
<organism evidence="8 9">
    <name type="scientific">Caldanaerobacter subterraneus subsp. pacificus DSM 12653</name>
    <dbReference type="NCBI Taxonomy" id="391606"/>
    <lineage>
        <taxon>Bacteria</taxon>
        <taxon>Bacillati</taxon>
        <taxon>Bacillota</taxon>
        <taxon>Clostridia</taxon>
        <taxon>Thermoanaerobacterales</taxon>
        <taxon>Thermoanaerobacteraceae</taxon>
        <taxon>Caldanaerobacter</taxon>
    </lineage>
</organism>
<evidence type="ECO:0000256" key="5">
    <source>
        <dbReference type="ARBA" id="ARBA00023136"/>
    </source>
</evidence>
<dbReference type="InterPro" id="IPR037185">
    <property type="entry name" value="EmrE-like"/>
</dbReference>
<evidence type="ECO:0000256" key="3">
    <source>
        <dbReference type="ARBA" id="ARBA00022692"/>
    </source>
</evidence>
<dbReference type="AlphaFoldDB" id="A0A0F5PJ22"/>
<comment type="subcellular location">
    <subcellularLocation>
        <location evidence="1">Membrane</location>
        <topology evidence="1">Multi-pass membrane protein</topology>
    </subcellularLocation>
</comment>
<keyword evidence="4 6" id="KW-1133">Transmembrane helix</keyword>
<evidence type="ECO:0000256" key="6">
    <source>
        <dbReference type="SAM" id="Phobius"/>
    </source>
</evidence>
<name>A0A0F5PJ22_9THEO</name>
<dbReference type="InterPro" id="IPR050638">
    <property type="entry name" value="AA-Vitamin_Transporters"/>
</dbReference>
<sequence length="298" mass="32477">MQKGEVLALSAGALWGTTGLFVRMIVKLGFTTADVAFLRMFFGALLAFSIIAVLRQSFSLPLWSWKYLLGTGILSLTLFNWSYFQAIKLTTLPIAVALLYTAPAFVVVLARIFYGERITLRKGVALILTLTGVLLVSGALRSFITGEEISWLGVLYGLLSAVGYGLYTIFAKPLSGHIPPERIAAFTFLIATIALLPISSVLTKPSIFFNTHVILLGLLFGAFSTALPYFLYTRALTFMEAGRAAIFTTMEPVVATLIGVFVLKEPFNFFEFLGITCIISAVILLSLSDKVSTPNIDN</sequence>
<evidence type="ECO:0000256" key="1">
    <source>
        <dbReference type="ARBA" id="ARBA00004141"/>
    </source>
</evidence>
<feature type="transmembrane region" description="Helical" evidence="6">
    <location>
        <begin position="244"/>
        <end position="263"/>
    </location>
</feature>
<dbReference type="Gene3D" id="1.10.3730.20">
    <property type="match status" value="1"/>
</dbReference>
<feature type="transmembrane region" description="Helical" evidence="6">
    <location>
        <begin position="67"/>
        <end position="84"/>
    </location>
</feature>
<comment type="caution">
    <text evidence="8">The sequence shown here is derived from an EMBL/GenBank/DDBJ whole genome shotgun (WGS) entry which is preliminary data.</text>
</comment>
<feature type="transmembrane region" description="Helical" evidence="6">
    <location>
        <begin position="124"/>
        <end position="144"/>
    </location>
</feature>
<protein>
    <submittedName>
        <fullName evidence="8">DMT family permease</fullName>
    </submittedName>
</protein>
<keyword evidence="3 6" id="KW-0812">Transmembrane</keyword>
<evidence type="ECO:0000259" key="7">
    <source>
        <dbReference type="Pfam" id="PF00892"/>
    </source>
</evidence>
<dbReference type="EMBL" id="ABXP02000122">
    <property type="protein sequence ID" value="KKC28600.1"/>
    <property type="molecule type" value="Genomic_DNA"/>
</dbReference>
<reference evidence="9" key="3">
    <citation type="submission" date="2015-02" db="EMBL/GenBank/DDBJ databases">
        <title>Genome analysis of three genomes within the thermophilic hydrogenogenic bacterial species Caldanaerobacter subterraneus.</title>
        <authorList>
            <person name="Sant'Anna F.H."/>
            <person name="Lebedinsky A."/>
            <person name="Sokolova T."/>
            <person name="Robb F.T."/>
            <person name="Gonzalez J.M."/>
        </authorList>
    </citation>
    <scope>NUCLEOTIDE SEQUENCE [LARGE SCALE GENOMIC DNA]</scope>
    <source>
        <strain evidence="9">DSM 12653</strain>
    </source>
</reference>
<dbReference type="SUPFAM" id="SSF103481">
    <property type="entry name" value="Multidrug resistance efflux transporter EmrE"/>
    <property type="match status" value="2"/>
</dbReference>
<gene>
    <name evidence="8" type="ORF">CDSM653_02367</name>
</gene>
<evidence type="ECO:0000256" key="4">
    <source>
        <dbReference type="ARBA" id="ARBA00022989"/>
    </source>
</evidence>
<comment type="similarity">
    <text evidence="2">Belongs to the EamA transporter family.</text>
</comment>